<dbReference type="RefSeq" id="WP_124867174.1">
    <property type="nucleotide sequence ID" value="NZ_CP034183.1"/>
</dbReference>
<keyword evidence="1" id="KW-0732">Signal</keyword>
<organism evidence="2 3">
    <name type="scientific">Deinococcus psychrotolerans</name>
    <dbReference type="NCBI Taxonomy" id="2489213"/>
    <lineage>
        <taxon>Bacteria</taxon>
        <taxon>Thermotogati</taxon>
        <taxon>Deinococcota</taxon>
        <taxon>Deinococci</taxon>
        <taxon>Deinococcales</taxon>
        <taxon>Deinococcaceae</taxon>
        <taxon>Deinococcus</taxon>
    </lineage>
</organism>
<sequence>MRFLPALLLSPALLLAACAPTTQSRGPDYSLLSGNYQGTASLGPIPASYELLLNINGRTGRANGILTRASNGNVYTAEGRFLPYDANGGTIDLTLSSGSSDAGTFKARVQAGKLEGVMKTTLFTFQVRMQKQGVTAPTPRPALGVPLPRTSVTLETTQTQTTSVPVYVEPTPVKPARP</sequence>
<feature type="signal peptide" evidence="1">
    <location>
        <begin position="1"/>
        <end position="16"/>
    </location>
</feature>
<evidence type="ECO:0008006" key="4">
    <source>
        <dbReference type="Google" id="ProtNLM"/>
    </source>
</evidence>
<gene>
    <name evidence="2" type="ORF">EHF33_00730</name>
</gene>
<reference evidence="2 3" key="1">
    <citation type="submission" date="2018-11" db="EMBL/GenBank/DDBJ databases">
        <title>Deinococcus shelandsis sp. nov., isolated from South Shetland Islands soil of Antarctica.</title>
        <authorList>
            <person name="Tian J."/>
        </authorList>
    </citation>
    <scope>NUCLEOTIDE SEQUENCE [LARGE SCALE GENOMIC DNA]</scope>
    <source>
        <strain evidence="2 3">S14-83T</strain>
    </source>
</reference>
<evidence type="ECO:0000313" key="3">
    <source>
        <dbReference type="Proteomes" id="UP000276417"/>
    </source>
</evidence>
<accession>A0A3G8Y929</accession>
<dbReference type="KEGG" id="dph:EHF33_00730"/>
<feature type="chain" id="PRO_5018021153" description="Lipoprotein" evidence="1">
    <location>
        <begin position="17"/>
        <end position="178"/>
    </location>
</feature>
<dbReference type="AlphaFoldDB" id="A0A3G8Y929"/>
<dbReference type="EMBL" id="CP034183">
    <property type="protein sequence ID" value="AZI41460.1"/>
    <property type="molecule type" value="Genomic_DNA"/>
</dbReference>
<dbReference type="Proteomes" id="UP000276417">
    <property type="component" value="Chromosome 1"/>
</dbReference>
<dbReference type="PROSITE" id="PS51257">
    <property type="entry name" value="PROKAR_LIPOPROTEIN"/>
    <property type="match status" value="1"/>
</dbReference>
<dbReference type="OrthoDB" id="73119at2"/>
<proteinExistence type="predicted"/>
<name>A0A3G8Y929_9DEIO</name>
<protein>
    <recommendedName>
        <fullName evidence="4">Lipoprotein</fullName>
    </recommendedName>
</protein>
<evidence type="ECO:0000313" key="2">
    <source>
        <dbReference type="EMBL" id="AZI41460.1"/>
    </source>
</evidence>
<keyword evidence="3" id="KW-1185">Reference proteome</keyword>
<evidence type="ECO:0000256" key="1">
    <source>
        <dbReference type="SAM" id="SignalP"/>
    </source>
</evidence>